<dbReference type="EMBL" id="JAJSOW010000004">
    <property type="protein sequence ID" value="KAI9191736.1"/>
    <property type="molecule type" value="Genomic_DNA"/>
</dbReference>
<reference evidence="8" key="1">
    <citation type="journal article" date="2022" name="Plant J.">
        <title>Strategies of tolerance reflected in two North American maple genomes.</title>
        <authorList>
            <person name="McEvoy S.L."/>
            <person name="Sezen U.U."/>
            <person name="Trouern-Trend A."/>
            <person name="McMahon S.M."/>
            <person name="Schaberg P.G."/>
            <person name="Yang J."/>
            <person name="Wegrzyn J.L."/>
            <person name="Swenson N.G."/>
        </authorList>
    </citation>
    <scope>NUCLEOTIDE SEQUENCE</scope>
    <source>
        <strain evidence="8">91603</strain>
    </source>
</reference>
<feature type="transmembrane region" description="Helical" evidence="6">
    <location>
        <begin position="179"/>
        <end position="198"/>
    </location>
</feature>
<evidence type="ECO:0000256" key="3">
    <source>
        <dbReference type="ARBA" id="ARBA00022989"/>
    </source>
</evidence>
<protein>
    <recommendedName>
        <fullName evidence="7">Sugar phosphate transporter domain-containing protein</fullName>
    </recommendedName>
</protein>
<feature type="transmembrane region" description="Helical" evidence="6">
    <location>
        <begin position="302"/>
        <end position="320"/>
    </location>
</feature>
<evidence type="ECO:0000256" key="4">
    <source>
        <dbReference type="ARBA" id="ARBA00023136"/>
    </source>
</evidence>
<feature type="transmembrane region" description="Helical" evidence="6">
    <location>
        <begin position="204"/>
        <end position="223"/>
    </location>
</feature>
<feature type="region of interest" description="Disordered" evidence="5">
    <location>
        <begin position="407"/>
        <end position="432"/>
    </location>
</feature>
<keyword evidence="3 6" id="KW-1133">Transmembrane helix</keyword>
<dbReference type="AlphaFoldDB" id="A0AAD5JAU6"/>
<feature type="transmembrane region" description="Helical" evidence="6">
    <location>
        <begin position="62"/>
        <end position="82"/>
    </location>
</feature>
<reference evidence="8" key="2">
    <citation type="submission" date="2023-02" db="EMBL/GenBank/DDBJ databases">
        <authorList>
            <person name="Swenson N.G."/>
            <person name="Wegrzyn J.L."/>
            <person name="Mcevoy S.L."/>
        </authorList>
    </citation>
    <scope>NUCLEOTIDE SEQUENCE</scope>
    <source>
        <strain evidence="8">91603</strain>
        <tissue evidence="8">Leaf</tissue>
    </source>
</reference>
<dbReference type="GO" id="GO:0016020">
    <property type="term" value="C:membrane"/>
    <property type="evidence" value="ECO:0007669"/>
    <property type="project" value="UniProtKB-SubCell"/>
</dbReference>
<evidence type="ECO:0000256" key="5">
    <source>
        <dbReference type="SAM" id="MobiDB-lite"/>
    </source>
</evidence>
<feature type="transmembrane region" description="Helical" evidence="6">
    <location>
        <begin position="152"/>
        <end position="172"/>
    </location>
</feature>
<dbReference type="InterPro" id="IPR004853">
    <property type="entry name" value="Sugar_P_trans_dom"/>
</dbReference>
<keyword evidence="4 6" id="KW-0472">Membrane</keyword>
<evidence type="ECO:0000256" key="2">
    <source>
        <dbReference type="ARBA" id="ARBA00022692"/>
    </source>
</evidence>
<evidence type="ECO:0000313" key="8">
    <source>
        <dbReference type="EMBL" id="KAI9191736.1"/>
    </source>
</evidence>
<organism evidence="8 9">
    <name type="scientific">Acer negundo</name>
    <name type="common">Box elder</name>
    <dbReference type="NCBI Taxonomy" id="4023"/>
    <lineage>
        <taxon>Eukaryota</taxon>
        <taxon>Viridiplantae</taxon>
        <taxon>Streptophyta</taxon>
        <taxon>Embryophyta</taxon>
        <taxon>Tracheophyta</taxon>
        <taxon>Spermatophyta</taxon>
        <taxon>Magnoliopsida</taxon>
        <taxon>eudicotyledons</taxon>
        <taxon>Gunneridae</taxon>
        <taxon>Pentapetalae</taxon>
        <taxon>rosids</taxon>
        <taxon>malvids</taxon>
        <taxon>Sapindales</taxon>
        <taxon>Sapindaceae</taxon>
        <taxon>Hippocastanoideae</taxon>
        <taxon>Acereae</taxon>
        <taxon>Acer</taxon>
    </lineage>
</organism>
<feature type="compositionally biased region" description="Basic and acidic residues" evidence="5">
    <location>
        <begin position="407"/>
        <end position="417"/>
    </location>
</feature>
<keyword evidence="9" id="KW-1185">Reference proteome</keyword>
<feature type="domain" description="Sugar phosphate transporter" evidence="7">
    <location>
        <begin position="67"/>
        <end position="342"/>
    </location>
</feature>
<evidence type="ECO:0000259" key="7">
    <source>
        <dbReference type="Pfam" id="PF03151"/>
    </source>
</evidence>
<evidence type="ECO:0000256" key="1">
    <source>
        <dbReference type="ARBA" id="ARBA00004141"/>
    </source>
</evidence>
<feature type="transmembrane region" description="Helical" evidence="6">
    <location>
        <begin position="125"/>
        <end position="146"/>
    </location>
</feature>
<dbReference type="PANTHER" id="PTHR11132">
    <property type="entry name" value="SOLUTE CARRIER FAMILY 35"/>
    <property type="match status" value="1"/>
</dbReference>
<dbReference type="Pfam" id="PF03151">
    <property type="entry name" value="TPT"/>
    <property type="match status" value="1"/>
</dbReference>
<dbReference type="Proteomes" id="UP001064489">
    <property type="component" value="Chromosome 6"/>
</dbReference>
<sequence length="461" mass="51148">MLCSREIFNFLVKKDVRKILKRKDSDAGEKGRALEELQASLFNRFRSSEGAKRQEQRICSPFAALTFNFVVAVGIIFMNKWVLKNVGFQFPICLSFIHYAISWALMAILNAFSLLPASPTSKSRYLSLFTLGFVMSLSTGLANVSLKYNSVGFYQMAKIAVTPSIVLAEFIWYQKRVTFSKVVALIVVSVGVAVATVTDLQFSLFGACVALAWIIPSAVNKILWSNMQQRENWTALALMWKTTPITLLFLASLIPCLDPPGVLSFNWNFSNTMAILISAFLGFLLQWSGALALGATSALSHVVLGQFKTCVILLGNYYIFKSNPGTTSICGAFLAIAGMSYYTYLHVYNQKPQSEKAVVRKGSSLLKSKLSKENGDSHDGYGAESDLDDEILCKLVEKSDAASNWKMEERDADKHSSDPQADAPTDSKMVEDVDNQTILDEELKEINKCVDFCIEDMVQNT</sequence>
<accession>A0AAD5JAU6</accession>
<comment type="caution">
    <text evidence="8">The sequence shown here is derived from an EMBL/GenBank/DDBJ whole genome shotgun (WGS) entry which is preliminary data.</text>
</comment>
<keyword evidence="2 6" id="KW-0812">Transmembrane</keyword>
<evidence type="ECO:0000313" key="9">
    <source>
        <dbReference type="Proteomes" id="UP001064489"/>
    </source>
</evidence>
<comment type="subcellular location">
    <subcellularLocation>
        <location evidence="1">Membrane</location>
        <topology evidence="1">Multi-pass membrane protein</topology>
    </subcellularLocation>
</comment>
<feature type="transmembrane region" description="Helical" evidence="6">
    <location>
        <begin position="88"/>
        <end position="113"/>
    </location>
</feature>
<name>A0AAD5JAU6_ACENE</name>
<evidence type="ECO:0000256" key="6">
    <source>
        <dbReference type="SAM" id="Phobius"/>
    </source>
</evidence>
<proteinExistence type="predicted"/>
<feature type="transmembrane region" description="Helical" evidence="6">
    <location>
        <begin position="326"/>
        <end position="345"/>
    </location>
</feature>
<feature type="transmembrane region" description="Helical" evidence="6">
    <location>
        <begin position="235"/>
        <end position="254"/>
    </location>
</feature>
<feature type="transmembrane region" description="Helical" evidence="6">
    <location>
        <begin position="274"/>
        <end position="295"/>
    </location>
</feature>
<dbReference type="InterPro" id="IPR050186">
    <property type="entry name" value="TPT_transporter"/>
</dbReference>
<gene>
    <name evidence="8" type="ORF">LWI28_012692</name>
</gene>